<dbReference type="EMBL" id="JAVEPI010000001">
    <property type="protein sequence ID" value="KAK1444560.1"/>
    <property type="molecule type" value="Genomic_DNA"/>
</dbReference>
<evidence type="ECO:0000313" key="3">
    <source>
        <dbReference type="Proteomes" id="UP001230268"/>
    </source>
</evidence>
<gene>
    <name evidence="2" type="ORF">BgAZ_104660</name>
</gene>
<dbReference type="PANTHER" id="PTHR21228">
    <property type="entry name" value="FAST LEU-RICH DOMAIN-CONTAINING"/>
    <property type="match status" value="1"/>
</dbReference>
<dbReference type="PANTHER" id="PTHR21228:SF40">
    <property type="entry name" value="LD45607P"/>
    <property type="match status" value="1"/>
</dbReference>
<feature type="domain" description="RAP" evidence="1">
    <location>
        <begin position="538"/>
        <end position="581"/>
    </location>
</feature>
<evidence type="ECO:0000259" key="1">
    <source>
        <dbReference type="PROSITE" id="PS51286"/>
    </source>
</evidence>
<dbReference type="GO" id="GO:0003723">
    <property type="term" value="F:RNA binding"/>
    <property type="evidence" value="ECO:0007669"/>
    <property type="project" value="TreeGrafter"/>
</dbReference>
<dbReference type="GO" id="GO:0000963">
    <property type="term" value="P:mitochondrial RNA processing"/>
    <property type="evidence" value="ECO:0007669"/>
    <property type="project" value="TreeGrafter"/>
</dbReference>
<evidence type="ECO:0000313" key="2">
    <source>
        <dbReference type="EMBL" id="KAK1444560.1"/>
    </source>
</evidence>
<organism evidence="2 3">
    <name type="scientific">Babesia gibsoni</name>
    <dbReference type="NCBI Taxonomy" id="33632"/>
    <lineage>
        <taxon>Eukaryota</taxon>
        <taxon>Sar</taxon>
        <taxon>Alveolata</taxon>
        <taxon>Apicomplexa</taxon>
        <taxon>Aconoidasida</taxon>
        <taxon>Piroplasmida</taxon>
        <taxon>Babesiidae</taxon>
        <taxon>Babesia</taxon>
    </lineage>
</organism>
<keyword evidence="3" id="KW-1185">Reference proteome</keyword>
<comment type="caution">
    <text evidence="2">The sequence shown here is derived from an EMBL/GenBank/DDBJ whole genome shotgun (WGS) entry which is preliminary data.</text>
</comment>
<dbReference type="GO" id="GO:0044528">
    <property type="term" value="P:regulation of mitochondrial mRNA stability"/>
    <property type="evidence" value="ECO:0007669"/>
    <property type="project" value="TreeGrafter"/>
</dbReference>
<dbReference type="GO" id="GO:0035770">
    <property type="term" value="C:ribonucleoprotein granule"/>
    <property type="evidence" value="ECO:0007669"/>
    <property type="project" value="TreeGrafter"/>
</dbReference>
<dbReference type="PROSITE" id="PS51286">
    <property type="entry name" value="RAP"/>
    <property type="match status" value="1"/>
</dbReference>
<accession>A0AAD8PG24</accession>
<protein>
    <recommendedName>
        <fullName evidence="1">RAP domain-containing protein</fullName>
    </recommendedName>
</protein>
<proteinExistence type="predicted"/>
<reference evidence="2" key="1">
    <citation type="submission" date="2023-08" db="EMBL/GenBank/DDBJ databases">
        <title>Draft sequence of the Babesia gibsoni genome.</title>
        <authorList>
            <person name="Yamagishi J.Y."/>
            <person name="Xuan X.X."/>
        </authorList>
    </citation>
    <scope>NUCLEOTIDE SEQUENCE</scope>
    <source>
        <strain evidence="2">Azabu</strain>
    </source>
</reference>
<sequence>MFRFLIRLAPSTPKSCIFDSNTKASVKVYHLQEYAKYRSGLLEHDSSPDARSACGPYRAESVRDIALYRRIEDWRFLVKDVNACIRDLSPTQLVATAIAYWRLGRVGRSEWKALCSAAARYAYNPNANISGISSSEVALILCCYARVFTQQVPSSLSLLRWIVRDVGRLNERDICMILFYMRRMGCLSPKLESPTHQMYAGMLRAIVMGLAVEGGNKLSKFSPRGLVCVVYNLACIGHIPWSVVYRACNVIRKNVGQLDLKAMALHARSLAMLKFPDTRTLELFAVAIERMKMVDTASITCLLHSYAKLGYRQRGNFTSLLERIHKGIFLFKDHEVAQVSFAMGQLGYRCNEVFESIFLFLENRILHQSPQNLSMFMQSFAKVGLYRREIVELLMGHAKDMKVGEAVGAYMKQQSGFTFSQVLTLLDACVVIGHYDKDAYEWLLSAITQHSEDELSQGVLNKLNRIMYCIRLERPEFVEVATPATRTLIDMYQGNFQMDPPPEPREPLYECLQELGVDYERSSAIGPYRVDALLSNGLALDMLSEASLCPITREQLGSVQLKSRHLKLLGYQPAHISLREW</sequence>
<name>A0AAD8PG24_BABGI</name>
<dbReference type="InterPro" id="IPR013584">
    <property type="entry name" value="RAP"/>
</dbReference>
<dbReference type="Proteomes" id="UP001230268">
    <property type="component" value="Unassembled WGS sequence"/>
</dbReference>
<dbReference type="AlphaFoldDB" id="A0AAD8PG24"/>
<dbReference type="InterPro" id="IPR050870">
    <property type="entry name" value="FAST_kinase"/>
</dbReference>
<dbReference type="GO" id="GO:0005759">
    <property type="term" value="C:mitochondrial matrix"/>
    <property type="evidence" value="ECO:0007669"/>
    <property type="project" value="TreeGrafter"/>
</dbReference>